<dbReference type="EMBL" id="JABWCS010000194">
    <property type="protein sequence ID" value="NUU59870.1"/>
    <property type="molecule type" value="Genomic_DNA"/>
</dbReference>
<proteinExistence type="predicted"/>
<evidence type="ECO:0000313" key="2">
    <source>
        <dbReference type="Proteomes" id="UP000564806"/>
    </source>
</evidence>
<reference evidence="1" key="1">
    <citation type="submission" date="2020-06" db="EMBL/GenBank/DDBJ databases">
        <title>Paenibacillus sp. nov., isolated from soil.</title>
        <authorList>
            <person name="Seo Y.L."/>
        </authorList>
    </citation>
    <scope>NUCLEOTIDE SEQUENCE [LARGE SCALE GENOMIC DNA]</scope>
    <source>
        <strain evidence="1">JW14</strain>
    </source>
</reference>
<evidence type="ECO:0000313" key="1">
    <source>
        <dbReference type="EMBL" id="NUU59870.1"/>
    </source>
</evidence>
<protein>
    <submittedName>
        <fullName evidence="1">Uncharacterized protein</fullName>
    </submittedName>
</protein>
<keyword evidence="2" id="KW-1185">Reference proteome</keyword>
<dbReference type="Proteomes" id="UP000564806">
    <property type="component" value="Unassembled WGS sequence"/>
</dbReference>
<name>A0A850EJ73_9BACL</name>
<dbReference type="AlphaFoldDB" id="A0A850EJ73"/>
<dbReference type="RefSeq" id="WP_175370493.1">
    <property type="nucleotide sequence ID" value="NZ_JABWCS010000194.1"/>
</dbReference>
<organism evidence="1 2">
    <name type="scientific">Paenibacillus agri</name>
    <dbReference type="NCBI Taxonomy" id="2744309"/>
    <lineage>
        <taxon>Bacteria</taxon>
        <taxon>Bacillati</taxon>
        <taxon>Bacillota</taxon>
        <taxon>Bacilli</taxon>
        <taxon>Bacillales</taxon>
        <taxon>Paenibacillaceae</taxon>
        <taxon>Paenibacillus</taxon>
    </lineage>
</organism>
<accession>A0A850EJ73</accession>
<sequence length="51" mass="5501">MRQSQKAWVWRSNPTLATGSPAEAGAIVKGAEAPAEIQVLKGRSRDLLPRT</sequence>
<comment type="caution">
    <text evidence="1">The sequence shown here is derived from an EMBL/GenBank/DDBJ whole genome shotgun (WGS) entry which is preliminary data.</text>
</comment>
<gene>
    <name evidence="1" type="ORF">HPT30_05815</name>
</gene>